<dbReference type="PANTHER" id="PTHR43346">
    <property type="entry name" value="LIGAND BINDING DOMAIN PROTEIN, PUTATIVE (AFU_ORTHOLOGUE AFUA_6G14370)-RELATED"/>
    <property type="match status" value="1"/>
</dbReference>
<evidence type="ECO:0000313" key="2">
    <source>
        <dbReference type="EMBL" id="SIT88596.1"/>
    </source>
</evidence>
<gene>
    <name evidence="2" type="ORF">SAMN05428946_2299</name>
</gene>
<organism evidence="2 3">
    <name type="scientific">Edaphobacillus lindanitolerans</name>
    <dbReference type="NCBI Taxonomy" id="550447"/>
    <lineage>
        <taxon>Bacteria</taxon>
        <taxon>Bacillati</taxon>
        <taxon>Bacillota</taxon>
        <taxon>Bacilli</taxon>
        <taxon>Bacillales</taxon>
        <taxon>Bacillaceae</taxon>
        <taxon>Edaphobacillus</taxon>
    </lineage>
</organism>
<accession>A0A1U7PS60</accession>
<reference evidence="3" key="1">
    <citation type="submission" date="2017-01" db="EMBL/GenBank/DDBJ databases">
        <authorList>
            <person name="Varghese N."/>
            <person name="Submissions S."/>
        </authorList>
    </citation>
    <scope>NUCLEOTIDE SEQUENCE [LARGE SCALE GENOMIC DNA]</scope>
    <source>
        <strain evidence="3">MNA4</strain>
    </source>
</reference>
<evidence type="ECO:0000259" key="1">
    <source>
        <dbReference type="Pfam" id="PF07883"/>
    </source>
</evidence>
<feature type="domain" description="Cupin type-2" evidence="1">
    <location>
        <begin position="54"/>
        <end position="129"/>
    </location>
</feature>
<protein>
    <submittedName>
        <fullName evidence="2">Mannose-6-phosphate isomerase, cupin superfamily</fullName>
    </submittedName>
</protein>
<dbReference type="STRING" id="550447.SAMN05428946_2299"/>
<dbReference type="Gene3D" id="2.60.120.10">
    <property type="entry name" value="Jelly Rolls"/>
    <property type="match status" value="1"/>
</dbReference>
<evidence type="ECO:0000313" key="3">
    <source>
        <dbReference type="Proteomes" id="UP000187550"/>
    </source>
</evidence>
<dbReference type="EMBL" id="FTPL01000003">
    <property type="protein sequence ID" value="SIT88596.1"/>
    <property type="molecule type" value="Genomic_DNA"/>
</dbReference>
<dbReference type="Proteomes" id="UP000187550">
    <property type="component" value="Unassembled WGS sequence"/>
</dbReference>
<dbReference type="InterPro" id="IPR014710">
    <property type="entry name" value="RmlC-like_jellyroll"/>
</dbReference>
<dbReference type="SUPFAM" id="SSF51182">
    <property type="entry name" value="RmlC-like cupins"/>
    <property type="match status" value="1"/>
</dbReference>
<dbReference type="Pfam" id="PF07883">
    <property type="entry name" value="Cupin_2"/>
    <property type="match status" value="1"/>
</dbReference>
<dbReference type="CDD" id="cd02223">
    <property type="entry name" value="cupin_Bh2720-like"/>
    <property type="match status" value="1"/>
</dbReference>
<dbReference type="InterPro" id="IPR013096">
    <property type="entry name" value="Cupin_2"/>
</dbReference>
<proteinExistence type="predicted"/>
<dbReference type="InterPro" id="IPR052538">
    <property type="entry name" value="Flavonoid_dioxygenase-like"/>
</dbReference>
<dbReference type="PANTHER" id="PTHR43346:SF1">
    <property type="entry name" value="QUERCETIN 2,3-DIOXYGENASE-RELATED"/>
    <property type="match status" value="1"/>
</dbReference>
<dbReference type="RefSeq" id="WP_234982370.1">
    <property type="nucleotide sequence ID" value="NZ_FTPL01000003.1"/>
</dbReference>
<keyword evidence="3" id="KW-1185">Reference proteome</keyword>
<dbReference type="InterPro" id="IPR011051">
    <property type="entry name" value="RmlC_Cupin_sf"/>
</dbReference>
<dbReference type="GO" id="GO:0016853">
    <property type="term" value="F:isomerase activity"/>
    <property type="evidence" value="ECO:0007669"/>
    <property type="project" value="UniProtKB-KW"/>
</dbReference>
<sequence>MPSNHGQMHTGRPVRPYMADHGGRPFTINIEEAAKQNDTFRTALWTGDHLQLTLMSIPPGGDIGLEVHPHTDQFLRIEDGQGLVQMGPSRDRLDYRMPVSDNDAIFVPAGTWHNLTNTGSAPIKLYSIYAPPNHKFGTVHRTKAEAEEEEGH</sequence>
<dbReference type="AlphaFoldDB" id="A0A1U7PS60"/>
<keyword evidence="2" id="KW-0413">Isomerase</keyword>
<name>A0A1U7PS60_9BACI</name>